<reference evidence="2 3" key="1">
    <citation type="submission" date="2018-01" db="EMBL/GenBank/DDBJ databases">
        <title>G. obscuriglobus.</title>
        <authorList>
            <person name="Franke J."/>
            <person name="Blomberg W."/>
            <person name="Selmecki A."/>
        </authorList>
    </citation>
    <scope>NUCLEOTIDE SEQUENCE [LARGE SCALE GENOMIC DNA]</scope>
    <source>
        <strain evidence="2 3">DSM 5831</strain>
    </source>
</reference>
<dbReference type="PANTHER" id="PTHR30093">
    <property type="entry name" value="GENERAL SECRETION PATHWAY PROTEIN G"/>
    <property type="match status" value="1"/>
</dbReference>
<dbReference type="PANTHER" id="PTHR30093:SF2">
    <property type="entry name" value="TYPE II SECRETION SYSTEM PROTEIN H"/>
    <property type="match status" value="1"/>
</dbReference>
<keyword evidence="3" id="KW-1185">Reference proteome</keyword>
<sequence length="281" mass="30345">MLVVVAALCVLTCVGLLFPAVQKVREAAARMTCQSNFKWWATILHTHADAHYRGPDAPWDDRTTVFLTGTVQNPALPPERRLSWLVEVLPYAEQGRAYNKFDLMRGADDPVNEGAASNRFRNLVCPSSGEYDHNTSRWKSPTPITHYVGVAGIGTDAAELPLKHPRAGVFGYDRRTSLKDGFPDGTSNTLLLIETANEPGHWAFGGRATVRGFEPGTAPYIGPGRPFGGFHNGGPVLVGERLHTCTVAFADTSVRSLTSATAPEVLEALATVGGREDVPPP</sequence>
<proteinExistence type="predicted"/>
<feature type="domain" description="DUF1559" evidence="1">
    <location>
        <begin position="22"/>
        <end position="202"/>
    </location>
</feature>
<evidence type="ECO:0000259" key="1">
    <source>
        <dbReference type="Pfam" id="PF07596"/>
    </source>
</evidence>
<dbReference type="Pfam" id="PF07596">
    <property type="entry name" value="SBP_bac_10"/>
    <property type="match status" value="1"/>
</dbReference>
<dbReference type="InterPro" id="IPR011453">
    <property type="entry name" value="DUF1559"/>
</dbReference>
<accession>A0A2Z3HAY2</accession>
<dbReference type="KEGG" id="gog:C1280_30280"/>
<evidence type="ECO:0000313" key="2">
    <source>
        <dbReference type="EMBL" id="AWM40856.1"/>
    </source>
</evidence>
<evidence type="ECO:0000313" key="3">
    <source>
        <dbReference type="Proteomes" id="UP000245802"/>
    </source>
</evidence>
<dbReference type="EMBL" id="CP025958">
    <property type="protein sequence ID" value="AWM40856.1"/>
    <property type="molecule type" value="Genomic_DNA"/>
</dbReference>
<organism evidence="2 3">
    <name type="scientific">Gemmata obscuriglobus</name>
    <dbReference type="NCBI Taxonomy" id="114"/>
    <lineage>
        <taxon>Bacteria</taxon>
        <taxon>Pseudomonadati</taxon>
        <taxon>Planctomycetota</taxon>
        <taxon>Planctomycetia</taxon>
        <taxon>Gemmatales</taxon>
        <taxon>Gemmataceae</taxon>
        <taxon>Gemmata</taxon>
    </lineage>
</organism>
<dbReference type="Proteomes" id="UP000245802">
    <property type="component" value="Chromosome"/>
</dbReference>
<gene>
    <name evidence="2" type="ORF">C1280_30280</name>
</gene>
<name>A0A2Z3HAY2_9BACT</name>
<protein>
    <submittedName>
        <fullName evidence="2">DUF1559 domain-containing protein</fullName>
    </submittedName>
</protein>
<dbReference type="AlphaFoldDB" id="A0A2Z3HAY2"/>